<sequence>MHHLLSSEDLEFESRHIWHPYSSTNGSVPVFPVTGADGVKLKLNDGREVIDGMSSWWCMAHGYNHPHMNQAMKAQIDTFSHVMFGGLTHKPAIDLARKLVDMTPEPIQTVFFADSGSVSVEVAIKMAVQYWVVQGYTRKTKILTFRGGYYGDTAGAMSVCDPVGGMHSMFTGVLPEHHFVSRPSCKFDEPFDESHISEFKNSLETIHEQVAAVIIEPIVQGAGGMYFYSPDFLRRVRELCDEYNVLLIHDEIATGFGRTGKLFACEHANTVPDIMTVGKALTGGYMTMAATLCTEKVSDTISAHGPIMHGPTFMANPLACAAANASLDIFATGEWKSQVANIEQKLRDGLSPCAAFDTVAEVRILGAIGVVELKEPVVMEELQPMFVEEGIWVRPFGKLVYIMPPYIISDEDLDFLCQRFCRVISRI</sequence>
<evidence type="ECO:0000256" key="9">
    <source>
        <dbReference type="HAMAP-Rule" id="MF_00834"/>
    </source>
</evidence>
<keyword evidence="3 9" id="KW-0032">Aminotransferase</keyword>
<evidence type="ECO:0000256" key="3">
    <source>
        <dbReference type="ARBA" id="ARBA00022576"/>
    </source>
</evidence>
<protein>
    <recommendedName>
        <fullName evidence="9">Adenosylmethionine-8-amino-7-oxononanoate aminotransferase</fullName>
        <ecNumber evidence="9">2.6.1.62</ecNumber>
    </recommendedName>
    <alternativeName>
        <fullName evidence="9">7,8-diamino-pelargonic acid aminotransferase</fullName>
        <shortName evidence="9">DAPA AT</shortName>
        <shortName evidence="9">DAPA aminotransferase</shortName>
    </alternativeName>
    <alternativeName>
        <fullName evidence="9">7,8-diaminononanoate synthase</fullName>
        <shortName evidence="9">DANS</shortName>
    </alternativeName>
    <alternativeName>
        <fullName evidence="9">Diaminopelargonic acid synthase</fullName>
    </alternativeName>
</protein>
<feature type="binding site" evidence="9">
    <location>
        <position position="149"/>
    </location>
    <ligand>
        <name>substrate</name>
    </ligand>
</feature>
<evidence type="ECO:0000256" key="1">
    <source>
        <dbReference type="ARBA" id="ARBA00001933"/>
    </source>
</evidence>
<keyword evidence="7 9" id="KW-0663">Pyridoxal phosphate</keyword>
<dbReference type="Proteomes" id="UP001209854">
    <property type="component" value="Unassembled WGS sequence"/>
</dbReference>
<dbReference type="PIRSF" id="PIRSF000521">
    <property type="entry name" value="Transaminase_4ab_Lys_Orn"/>
    <property type="match status" value="1"/>
</dbReference>
<dbReference type="GO" id="GO:0004015">
    <property type="term" value="F:adenosylmethionine-8-amino-7-oxononanoate transaminase activity"/>
    <property type="evidence" value="ECO:0007669"/>
    <property type="project" value="UniProtKB-EC"/>
</dbReference>
<feature type="binding site" evidence="9">
    <location>
        <begin position="116"/>
        <end position="117"/>
    </location>
    <ligand>
        <name>pyridoxal 5'-phosphate</name>
        <dbReference type="ChEBI" id="CHEBI:597326"/>
    </ligand>
</feature>
<evidence type="ECO:0000256" key="8">
    <source>
        <dbReference type="ARBA" id="ARBA00048449"/>
    </source>
</evidence>
<feature type="site" description="Participates in the substrate recognition with KAPA and in a stacking interaction with the adenine ring of SAM" evidence="9">
    <location>
        <position position="21"/>
    </location>
</feature>
<keyword evidence="5 9" id="KW-0949">S-adenosyl-L-methionine</keyword>
<dbReference type="PANTHER" id="PTHR42684:SF17">
    <property type="entry name" value="ADENOSYLMETHIONINE-8-AMINO-7-OXONONANOATE AMINOTRANSFERASE"/>
    <property type="match status" value="1"/>
</dbReference>
<evidence type="ECO:0000313" key="11">
    <source>
        <dbReference type="Proteomes" id="UP001209854"/>
    </source>
</evidence>
<dbReference type="InterPro" id="IPR015422">
    <property type="entry name" value="PyrdxlP-dep_Trfase_small"/>
</dbReference>
<feature type="binding site" evidence="9">
    <location>
        <position position="250"/>
    </location>
    <ligand>
        <name>pyridoxal 5'-phosphate</name>
        <dbReference type="ChEBI" id="CHEBI:597326"/>
    </ligand>
</feature>
<comment type="subcellular location">
    <subcellularLocation>
        <location evidence="9">Cytoplasm</location>
    </subcellularLocation>
</comment>
<proteinExistence type="inferred from homology"/>
<evidence type="ECO:0000256" key="7">
    <source>
        <dbReference type="ARBA" id="ARBA00022898"/>
    </source>
</evidence>
<dbReference type="NCBIfam" id="TIGR00508">
    <property type="entry name" value="bioA"/>
    <property type="match status" value="1"/>
</dbReference>
<dbReference type="Gene3D" id="3.40.640.10">
    <property type="entry name" value="Type I PLP-dependent aspartate aminotransferase-like (Major domain)"/>
    <property type="match status" value="1"/>
</dbReference>
<dbReference type="NCBIfam" id="NF004624">
    <property type="entry name" value="PRK05964.1"/>
    <property type="match status" value="1"/>
</dbReference>
<dbReference type="Gene3D" id="3.90.1150.10">
    <property type="entry name" value="Aspartate Aminotransferase, domain 1"/>
    <property type="match status" value="1"/>
</dbReference>
<reference evidence="10 11" key="1">
    <citation type="submission" date="2022-10" db="EMBL/GenBank/DDBJ databases">
        <title>High-quality genome sequences of two octocoral-associated bacteria, Endozoicomonas euniceicola EF212 and Endozoicomonas gorgoniicola PS125.</title>
        <authorList>
            <person name="Chiou Y.-J."/>
            <person name="Chen Y.-H."/>
        </authorList>
    </citation>
    <scope>NUCLEOTIDE SEQUENCE [LARGE SCALE GENOMIC DNA]</scope>
    <source>
        <strain evidence="10 11">PS125</strain>
    </source>
</reference>
<dbReference type="EMBL" id="JAPFCC010000001">
    <property type="protein sequence ID" value="MCW7554315.1"/>
    <property type="molecule type" value="Genomic_DNA"/>
</dbReference>
<comment type="similarity">
    <text evidence="9">Belongs to the class-III pyridoxal-phosphate-dependent aminotransferase family. BioA subfamily.</text>
</comment>
<evidence type="ECO:0000313" key="10">
    <source>
        <dbReference type="EMBL" id="MCW7554315.1"/>
    </source>
</evidence>
<dbReference type="InterPro" id="IPR015421">
    <property type="entry name" value="PyrdxlP-dep_Trfase_major"/>
</dbReference>
<comment type="pathway">
    <text evidence="2 9">Cofactor biosynthesis; biotin biosynthesis; 7,8-diaminononanoate from 8-amino-7-oxononanoate (SAM route): step 1/1.</text>
</comment>
<comment type="catalytic activity">
    <reaction evidence="8 9">
        <text>(8S)-8-amino-7-oxononanoate + S-adenosyl-L-methionine = S-adenosyl-4-methylsulfanyl-2-oxobutanoate + (7R,8S)-7,8-diammoniononanoate</text>
        <dbReference type="Rhea" id="RHEA:16861"/>
        <dbReference type="ChEBI" id="CHEBI:16490"/>
        <dbReference type="ChEBI" id="CHEBI:59789"/>
        <dbReference type="ChEBI" id="CHEBI:149468"/>
        <dbReference type="ChEBI" id="CHEBI:149469"/>
        <dbReference type="EC" id="2.6.1.62"/>
    </reaction>
</comment>
<dbReference type="RefSeq" id="WP_262564050.1">
    <property type="nucleotide sequence ID" value="NZ_JAPFCC010000001.1"/>
</dbReference>
<dbReference type="InterPro" id="IPR005815">
    <property type="entry name" value="BioA"/>
</dbReference>
<evidence type="ECO:0000256" key="4">
    <source>
        <dbReference type="ARBA" id="ARBA00022679"/>
    </source>
</evidence>
<accession>A0ABT3MY73</accession>
<organism evidence="10 11">
    <name type="scientific">Endozoicomonas gorgoniicola</name>
    <dbReference type="NCBI Taxonomy" id="1234144"/>
    <lineage>
        <taxon>Bacteria</taxon>
        <taxon>Pseudomonadati</taxon>
        <taxon>Pseudomonadota</taxon>
        <taxon>Gammaproteobacteria</taxon>
        <taxon>Oceanospirillales</taxon>
        <taxon>Endozoicomonadaceae</taxon>
        <taxon>Endozoicomonas</taxon>
    </lineage>
</organism>
<dbReference type="InterPro" id="IPR005814">
    <property type="entry name" value="Aminotrans_3"/>
</dbReference>
<feature type="binding site" evidence="9">
    <location>
        <begin position="311"/>
        <end position="312"/>
    </location>
    <ligand>
        <name>pyridoxal 5'-phosphate</name>
        <dbReference type="ChEBI" id="CHEBI:597326"/>
    </ligand>
</feature>
<dbReference type="PANTHER" id="PTHR42684">
    <property type="entry name" value="ADENOSYLMETHIONINE-8-AMINO-7-OXONONANOATE AMINOTRANSFERASE"/>
    <property type="match status" value="1"/>
</dbReference>
<dbReference type="PROSITE" id="PS00600">
    <property type="entry name" value="AA_TRANSFER_CLASS_3"/>
    <property type="match status" value="1"/>
</dbReference>
<dbReference type="HAMAP" id="MF_00834">
    <property type="entry name" value="BioA"/>
    <property type="match status" value="1"/>
</dbReference>
<feature type="binding site" evidence="9">
    <location>
        <position position="56"/>
    </location>
    <ligand>
        <name>substrate</name>
    </ligand>
</feature>
<dbReference type="SUPFAM" id="SSF53383">
    <property type="entry name" value="PLP-dependent transferases"/>
    <property type="match status" value="1"/>
</dbReference>
<keyword evidence="4 9" id="KW-0808">Transferase</keyword>
<dbReference type="Pfam" id="PF00202">
    <property type="entry name" value="Aminotran_3"/>
    <property type="match status" value="1"/>
</dbReference>
<dbReference type="InterPro" id="IPR049704">
    <property type="entry name" value="Aminotrans_3_PPA_site"/>
</dbReference>
<dbReference type="InterPro" id="IPR015424">
    <property type="entry name" value="PyrdxlP-dep_Trfase"/>
</dbReference>
<dbReference type="EC" id="2.6.1.62" evidence="9"/>
<comment type="subunit">
    <text evidence="9">Homodimer.</text>
</comment>
<dbReference type="NCBIfam" id="NF005940">
    <property type="entry name" value="PRK07986.1"/>
    <property type="match status" value="1"/>
</dbReference>
<gene>
    <name evidence="9 10" type="primary">bioA</name>
    <name evidence="10" type="ORF">NX722_17155</name>
</gene>
<name>A0ABT3MY73_9GAMM</name>
<comment type="caution">
    <text evidence="10">The sequence shown here is derived from an EMBL/GenBank/DDBJ whole genome shotgun (WGS) entry which is preliminary data.</text>
</comment>
<comment type="function">
    <text evidence="9">Catalyzes the transfer of the alpha-amino group from S-adenosyl-L-methionine (SAM) to 7-keto-8-aminopelargonic acid (KAPA) to form 7,8-diaminopelargonic acid (DAPA). It is the only aminotransferase known to utilize SAM as an amino donor.</text>
</comment>
<feature type="binding site" evidence="9">
    <location>
        <position position="394"/>
    </location>
    <ligand>
        <name>substrate</name>
    </ligand>
</feature>
<feature type="modified residue" description="N6-(pyridoxal phosphate)lysine" evidence="9">
    <location>
        <position position="279"/>
    </location>
</feature>
<dbReference type="CDD" id="cd00610">
    <property type="entry name" value="OAT_like"/>
    <property type="match status" value="1"/>
</dbReference>
<keyword evidence="9" id="KW-0963">Cytoplasm</keyword>
<comment type="cofactor">
    <cofactor evidence="1 9">
        <name>pyridoxal 5'-phosphate</name>
        <dbReference type="ChEBI" id="CHEBI:597326"/>
    </cofactor>
</comment>
<feature type="binding site" evidence="9">
    <location>
        <position position="310"/>
    </location>
    <ligand>
        <name>substrate</name>
    </ligand>
</feature>
<keyword evidence="11" id="KW-1185">Reference proteome</keyword>
<keyword evidence="6 9" id="KW-0093">Biotin biosynthesis</keyword>
<feature type="binding site" evidence="9">
    <location>
        <position position="279"/>
    </location>
    <ligand>
        <name>substrate</name>
    </ligand>
</feature>
<evidence type="ECO:0000256" key="5">
    <source>
        <dbReference type="ARBA" id="ARBA00022691"/>
    </source>
</evidence>
<evidence type="ECO:0000256" key="2">
    <source>
        <dbReference type="ARBA" id="ARBA00005063"/>
    </source>
</evidence>
<evidence type="ECO:0000256" key="6">
    <source>
        <dbReference type="ARBA" id="ARBA00022756"/>
    </source>
</evidence>